<dbReference type="Pfam" id="PF20432">
    <property type="entry name" value="Xre-like-HTH"/>
    <property type="match status" value="1"/>
</dbReference>
<feature type="domain" description="Antitoxin Xre/MbcA/ParS-like toxin-binding" evidence="1">
    <location>
        <begin position="94"/>
        <end position="133"/>
    </location>
</feature>
<feature type="domain" description="Antitoxin Xre-like helix-turn-helix" evidence="2">
    <location>
        <begin position="14"/>
        <end position="75"/>
    </location>
</feature>
<organism evidence="3 4">
    <name type="scientific">Roseococcus suduntuyensis</name>
    <dbReference type="NCBI Taxonomy" id="455361"/>
    <lineage>
        <taxon>Bacteria</taxon>
        <taxon>Pseudomonadati</taxon>
        <taxon>Pseudomonadota</taxon>
        <taxon>Alphaproteobacteria</taxon>
        <taxon>Acetobacterales</taxon>
        <taxon>Roseomonadaceae</taxon>
        <taxon>Roseococcus</taxon>
    </lineage>
</organism>
<sequence>MTYAAIYHAPVTARIGRIREGVAATEAKDWLDLPDLGRNATLKALDLAVATFNRKVKERANLSPAESERVLGLARLVGQVEAMVRDAGGPADFDARAWLSRWLQEPLPALGHARPLDFLNTMEGQRLVSDTLAKAVSGAYA</sequence>
<reference evidence="3 4" key="1">
    <citation type="submission" date="2020-08" db="EMBL/GenBank/DDBJ databases">
        <title>Genomic Encyclopedia of Type Strains, Phase IV (KMG-IV): sequencing the most valuable type-strain genomes for metagenomic binning, comparative biology and taxonomic classification.</title>
        <authorList>
            <person name="Goeker M."/>
        </authorList>
    </citation>
    <scope>NUCLEOTIDE SEQUENCE [LARGE SCALE GENOMIC DNA]</scope>
    <source>
        <strain evidence="3 4">DSM 19979</strain>
    </source>
</reference>
<evidence type="ECO:0000259" key="2">
    <source>
        <dbReference type="Pfam" id="PF20432"/>
    </source>
</evidence>
<protein>
    <submittedName>
        <fullName evidence="3">Putative toxin-antitoxin system antitoxin component (TIGR02293 family)</fullName>
    </submittedName>
</protein>
<accession>A0A840AAJ6</accession>
<gene>
    <name evidence="3" type="ORF">GGQ83_000611</name>
</gene>
<name>A0A840AAJ6_9PROT</name>
<dbReference type="EMBL" id="JACIDJ010000001">
    <property type="protein sequence ID" value="MBB3897185.1"/>
    <property type="molecule type" value="Genomic_DNA"/>
</dbReference>
<dbReference type="NCBIfam" id="TIGR02293">
    <property type="entry name" value="TAS_TIGR02293"/>
    <property type="match status" value="1"/>
</dbReference>
<dbReference type="InterPro" id="IPR046847">
    <property type="entry name" value="Xre-like_HTH"/>
</dbReference>
<proteinExistence type="predicted"/>
<evidence type="ECO:0000313" key="4">
    <source>
        <dbReference type="Proteomes" id="UP000553193"/>
    </source>
</evidence>
<evidence type="ECO:0000259" key="1">
    <source>
        <dbReference type="Pfam" id="PF09722"/>
    </source>
</evidence>
<evidence type="ECO:0000313" key="3">
    <source>
        <dbReference type="EMBL" id="MBB3897185.1"/>
    </source>
</evidence>
<dbReference type="Proteomes" id="UP000553193">
    <property type="component" value="Unassembled WGS sequence"/>
</dbReference>
<dbReference type="RefSeq" id="WP_184382120.1">
    <property type="nucleotide sequence ID" value="NZ_JACIDJ010000001.1"/>
</dbReference>
<dbReference type="AlphaFoldDB" id="A0A840AAJ6"/>
<dbReference type="InterPro" id="IPR024467">
    <property type="entry name" value="Xre/MbcA/ParS-like_toxin-bd"/>
</dbReference>
<comment type="caution">
    <text evidence="3">The sequence shown here is derived from an EMBL/GenBank/DDBJ whole genome shotgun (WGS) entry which is preliminary data.</text>
</comment>
<dbReference type="InterPro" id="IPR011979">
    <property type="entry name" value="Antitox_Xre"/>
</dbReference>
<keyword evidence="4" id="KW-1185">Reference proteome</keyword>
<dbReference type="GO" id="GO:0003677">
    <property type="term" value="F:DNA binding"/>
    <property type="evidence" value="ECO:0007669"/>
    <property type="project" value="InterPro"/>
</dbReference>
<dbReference type="Pfam" id="PF09722">
    <property type="entry name" value="Xre_MbcA_ParS_C"/>
    <property type="match status" value="1"/>
</dbReference>